<evidence type="ECO:0000256" key="7">
    <source>
        <dbReference type="SAM" id="MobiDB-lite"/>
    </source>
</evidence>
<dbReference type="Pfam" id="PF07729">
    <property type="entry name" value="FCD"/>
    <property type="match status" value="1"/>
</dbReference>
<sequence length="260" mass="29513">MIERKRISAQKLSEQIAEVLEERIVGGVYAVGERLPPERQLAAEFGVSRPPLRDALGALAARQLLHSRPGGGHYVSEYVQSDFMGAWQGLLGRHEYLRDDVLDFRRSLEGTLASLAAQRRTDEDLARMGFWLAELEAANMRRQVEKQSQADVGFHQSIAEAAHNILFAQLSGSLLRMLHQHTQQNLANMFRVADLKPELMAQHYALFEAIKKRQPHKAAQMAHAHIDFVEQSLKQAAEQQKRSERAAELAEHDRQRLRGR</sequence>
<dbReference type="AlphaFoldDB" id="A0A892ZL94"/>
<dbReference type="InterPro" id="IPR036390">
    <property type="entry name" value="WH_DNA-bd_sf"/>
</dbReference>
<dbReference type="SMART" id="SM00345">
    <property type="entry name" value="HTH_GNTR"/>
    <property type="match status" value="1"/>
</dbReference>
<dbReference type="EMBL" id="CP069798">
    <property type="protein sequence ID" value="QRQ83393.1"/>
    <property type="molecule type" value="Genomic_DNA"/>
</dbReference>
<dbReference type="InterPro" id="IPR036388">
    <property type="entry name" value="WH-like_DNA-bd_sf"/>
</dbReference>
<dbReference type="Pfam" id="PF00392">
    <property type="entry name" value="GntR"/>
    <property type="match status" value="1"/>
</dbReference>
<dbReference type="KEGG" id="ptes:JQU52_13620"/>
<proteinExistence type="predicted"/>
<evidence type="ECO:0000256" key="2">
    <source>
        <dbReference type="ARBA" id="ARBA00023015"/>
    </source>
</evidence>
<dbReference type="CDD" id="cd07377">
    <property type="entry name" value="WHTH_GntR"/>
    <property type="match status" value="1"/>
</dbReference>
<accession>A0A892ZL94</accession>
<evidence type="ECO:0000256" key="5">
    <source>
        <dbReference type="ARBA" id="ARBA00037357"/>
    </source>
</evidence>
<dbReference type="SUPFAM" id="SSF46785">
    <property type="entry name" value="Winged helix' DNA-binding domain"/>
    <property type="match status" value="1"/>
</dbReference>
<protein>
    <recommendedName>
        <fullName evidence="6">Pyruvate dehydrogenase complex repressor</fullName>
    </recommendedName>
</protein>
<dbReference type="Gene3D" id="1.20.120.530">
    <property type="entry name" value="GntR ligand-binding domain-like"/>
    <property type="match status" value="1"/>
</dbReference>
<evidence type="ECO:0000256" key="1">
    <source>
        <dbReference type="ARBA" id="ARBA00022491"/>
    </source>
</evidence>
<dbReference type="PANTHER" id="PTHR43537:SF34">
    <property type="entry name" value="PYRUVATE DEHYDROGENASE COMPLEX REPRESSOR"/>
    <property type="match status" value="1"/>
</dbReference>
<dbReference type="RefSeq" id="WP_230340598.1">
    <property type="nucleotide sequence ID" value="NZ_CP069798.1"/>
</dbReference>
<dbReference type="InterPro" id="IPR000524">
    <property type="entry name" value="Tscrpt_reg_HTH_GntR"/>
</dbReference>
<organism evidence="9 10">
    <name type="scientific">Paralysiella testudinis</name>
    <dbReference type="NCBI Taxonomy" id="2809020"/>
    <lineage>
        <taxon>Bacteria</taxon>
        <taxon>Pseudomonadati</taxon>
        <taxon>Pseudomonadota</taxon>
        <taxon>Betaproteobacteria</taxon>
        <taxon>Neisseriales</taxon>
        <taxon>Neisseriaceae</taxon>
        <taxon>Paralysiella</taxon>
    </lineage>
</organism>
<feature type="region of interest" description="Disordered" evidence="7">
    <location>
        <begin position="234"/>
        <end position="260"/>
    </location>
</feature>
<keyword evidence="2" id="KW-0805">Transcription regulation</keyword>
<feature type="domain" description="HTH gntR-type" evidence="8">
    <location>
        <begin position="10"/>
        <end position="78"/>
    </location>
</feature>
<evidence type="ECO:0000313" key="9">
    <source>
        <dbReference type="EMBL" id="QRQ83393.1"/>
    </source>
</evidence>
<dbReference type="GO" id="GO:0003677">
    <property type="term" value="F:DNA binding"/>
    <property type="evidence" value="ECO:0007669"/>
    <property type="project" value="UniProtKB-KW"/>
</dbReference>
<dbReference type="PRINTS" id="PR00035">
    <property type="entry name" value="HTHGNTR"/>
</dbReference>
<dbReference type="PANTHER" id="PTHR43537">
    <property type="entry name" value="TRANSCRIPTIONAL REGULATOR, GNTR FAMILY"/>
    <property type="match status" value="1"/>
</dbReference>
<keyword evidence="10" id="KW-1185">Reference proteome</keyword>
<dbReference type="Proteomes" id="UP000653156">
    <property type="component" value="Chromosome"/>
</dbReference>
<reference evidence="9" key="1">
    <citation type="submission" date="2021-02" db="EMBL/GenBank/DDBJ databases">
        <title>Neisseriaceae sp. 26B isolated from the cloaca of a Common Toad-headed Turtle (Mesoclemmys nasuta).</title>
        <authorList>
            <person name="Spergser J."/>
            <person name="Busse H.-J."/>
        </authorList>
    </citation>
    <scope>NUCLEOTIDE SEQUENCE</scope>
    <source>
        <strain evidence="9">26B</strain>
    </source>
</reference>
<keyword evidence="3" id="KW-0238">DNA-binding</keyword>
<evidence type="ECO:0000256" key="4">
    <source>
        <dbReference type="ARBA" id="ARBA00023163"/>
    </source>
</evidence>
<dbReference type="PROSITE" id="PS50949">
    <property type="entry name" value="HTH_GNTR"/>
    <property type="match status" value="1"/>
</dbReference>
<dbReference type="SMART" id="SM00895">
    <property type="entry name" value="FCD"/>
    <property type="match status" value="1"/>
</dbReference>
<dbReference type="InterPro" id="IPR008920">
    <property type="entry name" value="TF_FadR/GntR_C"/>
</dbReference>
<evidence type="ECO:0000256" key="6">
    <source>
        <dbReference type="ARBA" id="ARBA00039592"/>
    </source>
</evidence>
<evidence type="ECO:0000313" key="10">
    <source>
        <dbReference type="Proteomes" id="UP000653156"/>
    </source>
</evidence>
<evidence type="ECO:0000259" key="8">
    <source>
        <dbReference type="PROSITE" id="PS50949"/>
    </source>
</evidence>
<dbReference type="SUPFAM" id="SSF48008">
    <property type="entry name" value="GntR ligand-binding domain-like"/>
    <property type="match status" value="1"/>
</dbReference>
<dbReference type="Gene3D" id="1.10.10.10">
    <property type="entry name" value="Winged helix-like DNA-binding domain superfamily/Winged helix DNA-binding domain"/>
    <property type="match status" value="1"/>
</dbReference>
<keyword evidence="4" id="KW-0804">Transcription</keyword>
<dbReference type="InterPro" id="IPR011711">
    <property type="entry name" value="GntR_C"/>
</dbReference>
<evidence type="ECO:0000256" key="3">
    <source>
        <dbReference type="ARBA" id="ARBA00023125"/>
    </source>
</evidence>
<name>A0A892ZL94_9NEIS</name>
<feature type="compositionally biased region" description="Basic and acidic residues" evidence="7">
    <location>
        <begin position="239"/>
        <end position="260"/>
    </location>
</feature>
<keyword evidence="1" id="KW-0678">Repressor</keyword>
<gene>
    <name evidence="9" type="ORF">JQU52_13620</name>
</gene>
<dbReference type="GO" id="GO:0003700">
    <property type="term" value="F:DNA-binding transcription factor activity"/>
    <property type="evidence" value="ECO:0007669"/>
    <property type="project" value="InterPro"/>
</dbReference>
<comment type="function">
    <text evidence="5">Transcriptional repressor for the pyruvate dehydrogenase complex genes aceEF and lpd.</text>
</comment>